<evidence type="ECO:0000313" key="12">
    <source>
        <dbReference type="Proteomes" id="UP000249354"/>
    </source>
</evidence>
<keyword evidence="4 9" id="KW-0378">Hydrolase</keyword>
<dbReference type="GO" id="GO:0071555">
    <property type="term" value="P:cell wall organization"/>
    <property type="evidence" value="ECO:0007669"/>
    <property type="project" value="UniProtKB-KW"/>
</dbReference>
<dbReference type="HAMAP" id="MF_01924">
    <property type="entry name" value="A_A_dipeptidase"/>
    <property type="match status" value="1"/>
</dbReference>
<organism evidence="11 12">
    <name type="scientific">Leptolyngbya foveolarum</name>
    <dbReference type="NCBI Taxonomy" id="47253"/>
    <lineage>
        <taxon>Bacteria</taxon>
        <taxon>Bacillati</taxon>
        <taxon>Cyanobacteriota</taxon>
        <taxon>Cyanophyceae</taxon>
        <taxon>Leptolyngbyales</taxon>
        <taxon>Leptolyngbyaceae</taxon>
        <taxon>Leptolyngbya group</taxon>
        <taxon>Leptolyngbya</taxon>
    </lineage>
</organism>
<dbReference type="Pfam" id="PF01427">
    <property type="entry name" value="Peptidase_M15"/>
    <property type="match status" value="1"/>
</dbReference>
<reference evidence="11 12" key="2">
    <citation type="submission" date="2018-06" db="EMBL/GenBank/DDBJ databases">
        <title>Metagenomic assembly of (sub)arctic Cyanobacteria and their associated microbiome from non-axenic cultures.</title>
        <authorList>
            <person name="Baurain D."/>
        </authorList>
    </citation>
    <scope>NUCLEOTIDE SEQUENCE [LARGE SCALE GENOMIC DNA]</scope>
    <source>
        <strain evidence="11">ULC129bin1</strain>
    </source>
</reference>
<keyword evidence="6 9" id="KW-0224">Dipeptidase</keyword>
<evidence type="ECO:0000256" key="8">
    <source>
        <dbReference type="ARBA" id="ARBA00023316"/>
    </source>
</evidence>
<dbReference type="EC" id="3.4.13.22" evidence="9 10"/>
<feature type="binding site" evidence="9">
    <location>
        <position position="134"/>
    </location>
    <ligand>
        <name>Zn(2+)</name>
        <dbReference type="ChEBI" id="CHEBI:29105"/>
        <note>catalytic</note>
    </ligand>
</feature>
<evidence type="ECO:0000256" key="6">
    <source>
        <dbReference type="ARBA" id="ARBA00022997"/>
    </source>
</evidence>
<feature type="binding site" evidence="9">
    <location>
        <position position="206"/>
    </location>
    <ligand>
        <name>Zn(2+)</name>
        <dbReference type="ChEBI" id="CHEBI:29105"/>
        <note>catalytic</note>
    </ligand>
</feature>
<comment type="cofactor">
    <cofactor evidence="9">
        <name>Zn(2+)</name>
        <dbReference type="ChEBI" id="CHEBI:29105"/>
    </cofactor>
    <text evidence="9">Binds 1 zinc ion per subunit.</text>
</comment>
<comment type="caution">
    <text evidence="11">The sequence shown here is derived from an EMBL/GenBank/DDBJ whole genome shotgun (WGS) entry which is preliminary data.</text>
</comment>
<comment type="catalytic activity">
    <reaction evidence="1 9 10">
        <text>D-alanyl-D-alanine + H2O = 2 D-alanine</text>
        <dbReference type="Rhea" id="RHEA:20661"/>
        <dbReference type="ChEBI" id="CHEBI:15377"/>
        <dbReference type="ChEBI" id="CHEBI:57416"/>
        <dbReference type="ChEBI" id="CHEBI:57822"/>
        <dbReference type="EC" id="3.4.13.22"/>
    </reaction>
</comment>
<keyword evidence="7 9" id="KW-0482">Metalloprotease</keyword>
<keyword evidence="5 9" id="KW-0862">Zinc</keyword>
<reference evidence="12" key="1">
    <citation type="submission" date="2018-04" db="EMBL/GenBank/DDBJ databases">
        <authorList>
            <person name="Cornet L."/>
        </authorList>
    </citation>
    <scope>NUCLEOTIDE SEQUENCE [LARGE SCALE GENOMIC DNA]</scope>
</reference>
<dbReference type="Gene3D" id="3.30.1380.10">
    <property type="match status" value="1"/>
</dbReference>
<keyword evidence="8 10" id="KW-0961">Cell wall biogenesis/degradation</keyword>
<dbReference type="PANTHER" id="PTHR43126">
    <property type="entry name" value="D-ALANYL-D-ALANINE DIPEPTIDASE"/>
    <property type="match status" value="1"/>
</dbReference>
<dbReference type="GO" id="GO:0160237">
    <property type="term" value="F:D-Ala-D-Ala dipeptidase activity"/>
    <property type="evidence" value="ECO:0007669"/>
    <property type="project" value="UniProtKB-EC"/>
</dbReference>
<evidence type="ECO:0000256" key="5">
    <source>
        <dbReference type="ARBA" id="ARBA00022833"/>
    </source>
</evidence>
<dbReference type="SUPFAM" id="SSF55166">
    <property type="entry name" value="Hedgehog/DD-peptidase"/>
    <property type="match status" value="1"/>
</dbReference>
<keyword evidence="3 9" id="KW-0479">Metal-binding</keyword>
<evidence type="ECO:0000256" key="10">
    <source>
        <dbReference type="PIRNR" id="PIRNR026671"/>
    </source>
</evidence>
<proteinExistence type="inferred from homology"/>
<sequence length="239" mass="26327">MKPYQKVSIQECGEPLVAIPLAKFAVVSPHPYAALGAPYGQFSPYFLRQTVVEKLLQAQTHLQTQKLGWQLQIFDAYRPISVQQFMVDHTFAQLANAAGLNPQNLDESERSRLQSQVLKFWAAPSPNPHTPPPHSTGAAVDLTLIDSGGTVVNMGSAIDEISPRSYPNHFASDPNPNASQYHQNRQLLSNAMSAAGFSQHPNEWWHFSWGDQLWAYQKGGSAIAQYGNAHPLSPISISP</sequence>
<dbReference type="InterPro" id="IPR000755">
    <property type="entry name" value="A_A_dipeptidase"/>
</dbReference>
<comment type="similarity">
    <text evidence="9 10">Belongs to the peptidase M15D family.</text>
</comment>
<dbReference type="Proteomes" id="UP000249354">
    <property type="component" value="Unassembled WGS sequence"/>
</dbReference>
<evidence type="ECO:0000256" key="9">
    <source>
        <dbReference type="HAMAP-Rule" id="MF_01924"/>
    </source>
</evidence>
<dbReference type="EMBL" id="QBMC01000133">
    <property type="protein sequence ID" value="PZO13085.1"/>
    <property type="molecule type" value="Genomic_DNA"/>
</dbReference>
<accession>A0A2W4VTL8</accession>
<keyword evidence="2 9" id="KW-0645">Protease</keyword>
<evidence type="ECO:0000256" key="4">
    <source>
        <dbReference type="ARBA" id="ARBA00022801"/>
    </source>
</evidence>
<evidence type="ECO:0000256" key="7">
    <source>
        <dbReference type="ARBA" id="ARBA00023049"/>
    </source>
</evidence>
<name>A0A2W4VTL8_9CYAN</name>
<dbReference type="GO" id="GO:0006508">
    <property type="term" value="P:proteolysis"/>
    <property type="evidence" value="ECO:0007669"/>
    <property type="project" value="UniProtKB-KW"/>
</dbReference>
<feature type="binding site" evidence="9">
    <location>
        <position position="141"/>
    </location>
    <ligand>
        <name>Zn(2+)</name>
        <dbReference type="ChEBI" id="CHEBI:29105"/>
        <note>catalytic</note>
    </ligand>
</feature>
<evidence type="ECO:0000256" key="1">
    <source>
        <dbReference type="ARBA" id="ARBA00001362"/>
    </source>
</evidence>
<evidence type="ECO:0000313" key="11">
    <source>
        <dbReference type="EMBL" id="PZO13085.1"/>
    </source>
</evidence>
<comment type="function">
    <text evidence="9 10">Catalyzes hydrolysis of the D-alanyl-D-alanine dipeptide.</text>
</comment>
<protein>
    <recommendedName>
        <fullName evidence="9 10">D-alanyl-D-alanine dipeptidase</fullName>
        <shortName evidence="9 10">D-Ala-D-Ala dipeptidase</shortName>
        <ecNumber evidence="9 10">3.4.13.22</ecNumber>
    </recommendedName>
</protein>
<feature type="active site" description="Proton donor/acceptor" evidence="9">
    <location>
        <position position="203"/>
    </location>
</feature>
<feature type="site" description="Transition state stabilizer" evidence="9">
    <location>
        <position position="78"/>
    </location>
</feature>
<gene>
    <name evidence="11" type="ORF">DCF25_16610</name>
</gene>
<evidence type="ECO:0000256" key="3">
    <source>
        <dbReference type="ARBA" id="ARBA00022723"/>
    </source>
</evidence>
<dbReference type="InterPro" id="IPR009045">
    <property type="entry name" value="Zn_M74/Hedgehog-like"/>
</dbReference>
<dbReference type="AlphaFoldDB" id="A0A2W4VTL8"/>
<dbReference type="GO" id="GO:0008237">
    <property type="term" value="F:metallopeptidase activity"/>
    <property type="evidence" value="ECO:0007669"/>
    <property type="project" value="UniProtKB-KW"/>
</dbReference>
<evidence type="ECO:0000256" key="2">
    <source>
        <dbReference type="ARBA" id="ARBA00022670"/>
    </source>
</evidence>
<dbReference type="PIRSF" id="PIRSF026671">
    <property type="entry name" value="AA_dipeptidase"/>
    <property type="match status" value="1"/>
</dbReference>
<dbReference type="PANTHER" id="PTHR43126:SF2">
    <property type="entry name" value="D-ALANYL-D-ALANINE DIPEPTIDASE"/>
    <property type="match status" value="1"/>
</dbReference>
<dbReference type="GO" id="GO:0008270">
    <property type="term" value="F:zinc ion binding"/>
    <property type="evidence" value="ECO:0007669"/>
    <property type="project" value="UniProtKB-UniRule"/>
</dbReference>